<proteinExistence type="predicted"/>
<dbReference type="SMART" id="SM01130">
    <property type="entry name" value="DHDPS"/>
    <property type="match status" value="1"/>
</dbReference>
<reference evidence="2 3" key="1">
    <citation type="submission" date="2021-03" db="EMBL/GenBank/DDBJ databases">
        <title>Antimicrobial resistance genes in bacteria isolated from Japanese honey, and their potential for conferring macrolide and lincosamide resistance in the American foulbrood pathogen Paenibacillus larvae.</title>
        <authorList>
            <person name="Okamoto M."/>
            <person name="Kumagai M."/>
            <person name="Kanamori H."/>
            <person name="Takamatsu D."/>
        </authorList>
    </citation>
    <scope>NUCLEOTIDE SEQUENCE [LARGE SCALE GENOMIC DNA]</scope>
    <source>
        <strain evidence="2 3">J42TS3</strain>
    </source>
</reference>
<organism evidence="2 3">
    <name type="scientific">Paenibacillus vini</name>
    <dbReference type="NCBI Taxonomy" id="1476024"/>
    <lineage>
        <taxon>Bacteria</taxon>
        <taxon>Bacillati</taxon>
        <taxon>Bacillota</taxon>
        <taxon>Bacilli</taxon>
        <taxon>Bacillales</taxon>
        <taxon>Paenibacillaceae</taxon>
        <taxon>Paenibacillus</taxon>
    </lineage>
</organism>
<gene>
    <name evidence="2" type="ORF">J42TS3_14400</name>
</gene>
<dbReference type="InterPro" id="IPR002220">
    <property type="entry name" value="DapA-like"/>
</dbReference>
<keyword evidence="3" id="KW-1185">Reference proteome</keyword>
<dbReference type="CDD" id="cd00408">
    <property type="entry name" value="DHDPS-like"/>
    <property type="match status" value="1"/>
</dbReference>
<dbReference type="Pfam" id="PF00701">
    <property type="entry name" value="DHDPS"/>
    <property type="match status" value="1"/>
</dbReference>
<protein>
    <submittedName>
        <fullName evidence="2">Dihydrodipicolinate synthase family protein</fullName>
    </submittedName>
</protein>
<dbReference type="SUPFAM" id="SSF51569">
    <property type="entry name" value="Aldolase"/>
    <property type="match status" value="1"/>
</dbReference>
<dbReference type="Gene3D" id="3.20.20.70">
    <property type="entry name" value="Aldolase class I"/>
    <property type="match status" value="1"/>
</dbReference>
<accession>A0ABQ4MAH7</accession>
<evidence type="ECO:0000313" key="3">
    <source>
        <dbReference type="Proteomes" id="UP000679992"/>
    </source>
</evidence>
<dbReference type="PANTHER" id="PTHR12128">
    <property type="entry name" value="DIHYDRODIPICOLINATE SYNTHASE"/>
    <property type="match status" value="1"/>
</dbReference>
<comment type="caution">
    <text evidence="2">The sequence shown here is derived from an EMBL/GenBank/DDBJ whole genome shotgun (WGS) entry which is preliminary data.</text>
</comment>
<sequence>MVLTMEQRLAKTVQAMTGGLIPAVPVPRHKNGEIHSEAQEAYAGYLSRQQIAGVAVWVHTGRGLHLQAEERKRIFQSWKSHLNEAQLLVAGVGSLIDTTLSEPLRLQKWRQNSITMAEEAASGGADALLVFPPVIFKELESSRRDAAIIEYHRELSALGVPLILFYLYEEAGGLAYSKEVLRELLGMPSVVGMKMAALDSVMTLQEVSSLFSSEFPGKLLITGEDRMFGYSLMCGATGALVGLGAAFPNIQSDLITAYRSKDYPQFMDLSSRVDAYAMSTFTQPMDKYILRMLWCLALQGIIPREAAHDMNGTGYEMEEIELEMLRQTIQQCRLY</sequence>
<dbReference type="InterPro" id="IPR013785">
    <property type="entry name" value="Aldolase_TIM"/>
</dbReference>
<dbReference type="RefSeq" id="WP_213654208.1">
    <property type="nucleotide sequence ID" value="NZ_BOSL01000003.1"/>
</dbReference>
<evidence type="ECO:0000313" key="2">
    <source>
        <dbReference type="EMBL" id="GIP52405.1"/>
    </source>
</evidence>
<dbReference type="PANTHER" id="PTHR12128:SF38">
    <property type="entry name" value="DIHYDRODIPICOLINATE SYNTHETASE FAMILY PROTEIN (AFU_ORTHOLOGUE AFUA_6G00110)"/>
    <property type="match status" value="1"/>
</dbReference>
<dbReference type="EMBL" id="BOSL01000003">
    <property type="protein sequence ID" value="GIP52405.1"/>
    <property type="molecule type" value="Genomic_DNA"/>
</dbReference>
<keyword evidence="1" id="KW-0456">Lyase</keyword>
<name>A0ABQ4MAH7_9BACL</name>
<evidence type="ECO:0000256" key="1">
    <source>
        <dbReference type="ARBA" id="ARBA00023239"/>
    </source>
</evidence>
<dbReference type="Proteomes" id="UP000679992">
    <property type="component" value="Unassembled WGS sequence"/>
</dbReference>